<dbReference type="Proteomes" id="UP000645828">
    <property type="component" value="Unassembled WGS sequence"/>
</dbReference>
<feature type="signal peptide" evidence="4">
    <location>
        <begin position="1"/>
        <end position="24"/>
    </location>
</feature>
<dbReference type="GO" id="GO:0007155">
    <property type="term" value="P:cell adhesion"/>
    <property type="evidence" value="ECO:0007669"/>
    <property type="project" value="TreeGrafter"/>
</dbReference>
<keyword evidence="3" id="KW-1015">Disulfide bond</keyword>
<evidence type="ECO:0000259" key="5">
    <source>
        <dbReference type="Pfam" id="PF03024"/>
    </source>
</evidence>
<organism evidence="6 7">
    <name type="scientific">Nyctereutes procyonoides</name>
    <name type="common">Raccoon dog</name>
    <name type="synonym">Canis procyonoides</name>
    <dbReference type="NCBI Taxonomy" id="34880"/>
    <lineage>
        <taxon>Eukaryota</taxon>
        <taxon>Metazoa</taxon>
        <taxon>Chordata</taxon>
        <taxon>Craniata</taxon>
        <taxon>Vertebrata</taxon>
        <taxon>Euteleostomi</taxon>
        <taxon>Mammalia</taxon>
        <taxon>Eutheria</taxon>
        <taxon>Laurasiatheria</taxon>
        <taxon>Carnivora</taxon>
        <taxon>Caniformia</taxon>
        <taxon>Canidae</taxon>
        <taxon>Nyctereutes</taxon>
    </lineage>
</organism>
<comment type="caution">
    <text evidence="6">The sequence shown here is derived from an EMBL/GenBank/DDBJ whole genome shotgun (WGS) entry which is preliminary data.</text>
</comment>
<evidence type="ECO:0000256" key="3">
    <source>
        <dbReference type="ARBA" id="ARBA00023157"/>
    </source>
</evidence>
<evidence type="ECO:0000256" key="4">
    <source>
        <dbReference type="SAM" id="SignalP"/>
    </source>
</evidence>
<reference evidence="6" key="1">
    <citation type="submission" date="2020-12" db="EMBL/GenBank/DDBJ databases">
        <authorList>
            <consortium name="Molecular Ecology Group"/>
        </authorList>
    </citation>
    <scope>NUCLEOTIDE SEQUENCE</scope>
    <source>
        <strain evidence="6">TBG_1078</strain>
    </source>
</reference>
<dbReference type="GO" id="GO:0035036">
    <property type="term" value="P:sperm-egg recognition"/>
    <property type="evidence" value="ECO:0007669"/>
    <property type="project" value="TreeGrafter"/>
</dbReference>
<feature type="domain" description="Folate receptor-like" evidence="5">
    <location>
        <begin position="38"/>
        <end position="151"/>
    </location>
</feature>
<dbReference type="InterPro" id="IPR004269">
    <property type="entry name" value="Folate_rcpt"/>
</dbReference>
<dbReference type="EMBL" id="CAJHUB010000769">
    <property type="protein sequence ID" value="CAD7689962.1"/>
    <property type="molecule type" value="Genomic_DNA"/>
</dbReference>
<comment type="similarity">
    <text evidence="1">Belongs to the folate receptor family.</text>
</comment>
<evidence type="ECO:0000256" key="2">
    <source>
        <dbReference type="ARBA" id="ARBA00022729"/>
    </source>
</evidence>
<proteinExistence type="inferred from homology"/>
<dbReference type="GO" id="GO:0009897">
    <property type="term" value="C:external side of plasma membrane"/>
    <property type="evidence" value="ECO:0007669"/>
    <property type="project" value="TreeGrafter"/>
</dbReference>
<accession>A0A811ZM02</accession>
<sequence>MAQLVTTQMLFLLVGVAVIRTAWPRTELINVCMDAKHHKENPWKKNSCCFTNTSQEAHKDISYLYRFNWNHCKSMPAKRTSSRTPAYMSGWHKEHILHMPLCREACEQWWQDCCTSYTSKRYNQCSERAACHPFHFYFPTSTALCSEIWRSGRCIQMWFDPAQGNPNEEVARFYAGAMSEAGHCVLGPLLLRLALMLLWLLS</sequence>
<feature type="chain" id="PRO_5032526889" evidence="4">
    <location>
        <begin position="25"/>
        <end position="202"/>
    </location>
</feature>
<gene>
    <name evidence="6" type="ORF">NYPRO_LOCUS22756</name>
</gene>
<dbReference type="GO" id="GO:0038023">
    <property type="term" value="F:signaling receptor activity"/>
    <property type="evidence" value="ECO:0007669"/>
    <property type="project" value="TreeGrafter"/>
</dbReference>
<dbReference type="GO" id="GO:0007342">
    <property type="term" value="P:fusion of sperm to egg plasma membrane involved in single fertilization"/>
    <property type="evidence" value="ECO:0007669"/>
    <property type="project" value="TreeGrafter"/>
</dbReference>
<dbReference type="Pfam" id="PF03024">
    <property type="entry name" value="Folate_rec"/>
    <property type="match status" value="1"/>
</dbReference>
<evidence type="ECO:0000313" key="7">
    <source>
        <dbReference type="Proteomes" id="UP000645828"/>
    </source>
</evidence>
<keyword evidence="7" id="KW-1185">Reference proteome</keyword>
<evidence type="ECO:0000256" key="1">
    <source>
        <dbReference type="ARBA" id="ARBA00007932"/>
    </source>
</evidence>
<dbReference type="AlphaFoldDB" id="A0A811ZM02"/>
<keyword evidence="2 4" id="KW-0732">Signal</keyword>
<dbReference type="PANTHER" id="PTHR10517:SF15">
    <property type="entry name" value="FOLATE RECEPTOR ALPHA"/>
    <property type="match status" value="1"/>
</dbReference>
<dbReference type="InterPro" id="IPR018143">
    <property type="entry name" value="Folate_rcpt-like"/>
</dbReference>
<name>A0A811ZM02_NYCPR</name>
<protein>
    <submittedName>
        <fullName evidence="6">(raccoon dog) hypothetical protein</fullName>
    </submittedName>
</protein>
<dbReference type="PANTHER" id="PTHR10517">
    <property type="entry name" value="FOLATE RECEPTOR"/>
    <property type="match status" value="1"/>
</dbReference>
<evidence type="ECO:0000313" key="6">
    <source>
        <dbReference type="EMBL" id="CAD7689962.1"/>
    </source>
</evidence>